<keyword evidence="6" id="KW-1185">Reference proteome</keyword>
<accession>A0A673SSB5</accession>
<dbReference type="PANTHER" id="PTHR23268:SF121">
    <property type="entry name" value="T CELL RECEPTOR BETA VARIABLE 28"/>
    <property type="match status" value="1"/>
</dbReference>
<dbReference type="PANTHER" id="PTHR23268">
    <property type="entry name" value="T-CELL RECEPTOR BETA CHAIN"/>
    <property type="match status" value="1"/>
</dbReference>
<evidence type="ECO:0000313" key="5">
    <source>
        <dbReference type="Ensembl" id="ENSSSUP00005002468.1"/>
    </source>
</evidence>
<dbReference type="InterPro" id="IPR050413">
    <property type="entry name" value="TCR_beta_variable"/>
</dbReference>
<reference evidence="5 6" key="1">
    <citation type="submission" date="2019-05" db="EMBL/GenBank/DDBJ databases">
        <title>A Chromosome-scale Meerkat (S. suricatta) Genome Assembly.</title>
        <authorList>
            <person name="Dudchenko O."/>
            <person name="Lieberman Aiden E."/>
            <person name="Tung J."/>
            <person name="Barreiro L.B."/>
            <person name="Clutton-Brock T.H."/>
        </authorList>
    </citation>
    <scope>NUCLEOTIDE SEQUENCE [LARGE SCALE GENOMIC DNA]</scope>
</reference>
<feature type="signal peptide" evidence="3">
    <location>
        <begin position="1"/>
        <end position="21"/>
    </location>
</feature>
<evidence type="ECO:0000256" key="2">
    <source>
        <dbReference type="ARBA" id="ARBA00022859"/>
    </source>
</evidence>
<evidence type="ECO:0000259" key="4">
    <source>
        <dbReference type="Pfam" id="PF07686"/>
    </source>
</evidence>
<keyword evidence="2" id="KW-0391">Immunity</keyword>
<reference evidence="5" key="2">
    <citation type="submission" date="2025-08" db="UniProtKB">
        <authorList>
            <consortium name="Ensembl"/>
        </authorList>
    </citation>
    <scope>IDENTIFICATION</scope>
</reference>
<feature type="chain" id="PRO_5025486516" description="Immunoglobulin V-set domain-containing protein" evidence="3">
    <location>
        <begin position="22"/>
        <end position="139"/>
    </location>
</feature>
<dbReference type="Pfam" id="PF07686">
    <property type="entry name" value="V-set"/>
    <property type="match status" value="1"/>
</dbReference>
<dbReference type="OMA" id="DMDHENM"/>
<dbReference type="SUPFAM" id="SSF48726">
    <property type="entry name" value="Immunoglobulin"/>
    <property type="match status" value="1"/>
</dbReference>
<evidence type="ECO:0000256" key="3">
    <source>
        <dbReference type="SAM" id="SignalP"/>
    </source>
</evidence>
<dbReference type="InterPro" id="IPR013106">
    <property type="entry name" value="Ig_V-set"/>
</dbReference>
<reference evidence="5" key="3">
    <citation type="submission" date="2025-09" db="UniProtKB">
        <authorList>
            <consortium name="Ensembl"/>
        </authorList>
    </citation>
    <scope>IDENTIFICATION</scope>
</reference>
<name>A0A673SSB5_SURSU</name>
<dbReference type="AlphaFoldDB" id="A0A673SSB5"/>
<dbReference type="GO" id="GO:0007166">
    <property type="term" value="P:cell surface receptor signaling pathway"/>
    <property type="evidence" value="ECO:0007669"/>
    <property type="project" value="TreeGrafter"/>
</dbReference>
<keyword evidence="1 3" id="KW-0732">Signal</keyword>
<dbReference type="Ensembl" id="ENSSSUT00005002887.1">
    <property type="protein sequence ID" value="ENSSSUP00005002468.1"/>
    <property type="gene ID" value="ENSSSUG00005001665.1"/>
</dbReference>
<feature type="domain" description="Immunoglobulin V-set" evidence="4">
    <location>
        <begin position="25"/>
        <end position="114"/>
    </location>
</feature>
<organism evidence="5 6">
    <name type="scientific">Suricata suricatta</name>
    <name type="common">Meerkat</name>
    <dbReference type="NCBI Taxonomy" id="37032"/>
    <lineage>
        <taxon>Eukaryota</taxon>
        <taxon>Metazoa</taxon>
        <taxon>Chordata</taxon>
        <taxon>Craniata</taxon>
        <taxon>Vertebrata</taxon>
        <taxon>Euteleostomi</taxon>
        <taxon>Mammalia</taxon>
        <taxon>Eutheria</taxon>
        <taxon>Laurasiatheria</taxon>
        <taxon>Carnivora</taxon>
        <taxon>Feliformia</taxon>
        <taxon>Herpestidae</taxon>
        <taxon>Suricata</taxon>
    </lineage>
</organism>
<dbReference type="InterPro" id="IPR036179">
    <property type="entry name" value="Ig-like_dom_sf"/>
</dbReference>
<protein>
    <recommendedName>
        <fullName evidence="4">Immunoglobulin V-set domain-containing protein</fullName>
    </recommendedName>
</protein>
<proteinExistence type="predicted"/>
<evidence type="ECO:0000313" key="6">
    <source>
        <dbReference type="Proteomes" id="UP000472268"/>
    </source>
</evidence>
<evidence type="ECO:0000256" key="1">
    <source>
        <dbReference type="ARBA" id="ARBA00022729"/>
    </source>
</evidence>
<dbReference type="Gene3D" id="2.60.40.10">
    <property type="entry name" value="Immunoglobulins"/>
    <property type="match status" value="1"/>
</dbReference>
<dbReference type="Proteomes" id="UP000472268">
    <property type="component" value="Chromosome 2"/>
</dbReference>
<dbReference type="InterPro" id="IPR013783">
    <property type="entry name" value="Ig-like_fold"/>
</dbReference>
<dbReference type="GO" id="GO:0002376">
    <property type="term" value="P:immune system process"/>
    <property type="evidence" value="ECO:0007669"/>
    <property type="project" value="UniProtKB-KW"/>
</dbReference>
<sequence>MGLRLLCGVAFCFLGVGFVNAQVTQTPRYLIKKVGAQVLMECLQNMDHERMYWYRQDPGLGLQLLHWSYNVDSKEKGDAPDGYRVSRKKKNAFPLTLDSASTNQTSVYFCASSKSTAPHRHILSAQKGQHHGEVTATPG</sequence>
<dbReference type="GO" id="GO:0005886">
    <property type="term" value="C:plasma membrane"/>
    <property type="evidence" value="ECO:0007669"/>
    <property type="project" value="TreeGrafter"/>
</dbReference>